<dbReference type="PANTHER" id="PTHR46796:SF13">
    <property type="entry name" value="HTH-TYPE TRANSCRIPTIONAL ACTIVATOR RHAS"/>
    <property type="match status" value="1"/>
</dbReference>
<dbReference type="PROSITE" id="PS01124">
    <property type="entry name" value="HTH_ARAC_FAMILY_2"/>
    <property type="match status" value="1"/>
</dbReference>
<proteinExistence type="predicted"/>
<dbReference type="RefSeq" id="WP_090156473.1">
    <property type="nucleotide sequence ID" value="NZ_FNAN01000020.1"/>
</dbReference>
<keyword evidence="6" id="KW-1185">Reference proteome</keyword>
<keyword evidence="2 5" id="KW-0238">DNA-binding</keyword>
<dbReference type="Proteomes" id="UP000198748">
    <property type="component" value="Unassembled WGS sequence"/>
</dbReference>
<evidence type="ECO:0000313" key="5">
    <source>
        <dbReference type="EMBL" id="SDG59982.1"/>
    </source>
</evidence>
<keyword evidence="1" id="KW-0805">Transcription regulation</keyword>
<name>A0A1G7VJG1_9BACT</name>
<dbReference type="STRING" id="659014.SAMN04487996_120101"/>
<feature type="domain" description="HTH araC/xylS-type" evidence="4">
    <location>
        <begin position="158"/>
        <end position="266"/>
    </location>
</feature>
<dbReference type="Pfam" id="PF20240">
    <property type="entry name" value="DUF6597"/>
    <property type="match status" value="1"/>
</dbReference>
<reference evidence="6" key="1">
    <citation type="submission" date="2016-10" db="EMBL/GenBank/DDBJ databases">
        <authorList>
            <person name="Varghese N."/>
            <person name="Submissions S."/>
        </authorList>
    </citation>
    <scope>NUCLEOTIDE SEQUENCE [LARGE SCALE GENOMIC DNA]</scope>
    <source>
        <strain evidence="6">DSM 25329</strain>
    </source>
</reference>
<gene>
    <name evidence="5" type="ORF">SAMN04487996_120101</name>
</gene>
<dbReference type="GO" id="GO:0043565">
    <property type="term" value="F:sequence-specific DNA binding"/>
    <property type="evidence" value="ECO:0007669"/>
    <property type="project" value="InterPro"/>
</dbReference>
<dbReference type="InterPro" id="IPR046532">
    <property type="entry name" value="DUF6597"/>
</dbReference>
<keyword evidence="3" id="KW-0804">Transcription</keyword>
<dbReference type="InterPro" id="IPR009057">
    <property type="entry name" value="Homeodomain-like_sf"/>
</dbReference>
<protein>
    <submittedName>
        <fullName evidence="5">AraC-type DNA-binding protein</fullName>
    </submittedName>
</protein>
<dbReference type="EMBL" id="FNAN01000020">
    <property type="protein sequence ID" value="SDG59982.1"/>
    <property type="molecule type" value="Genomic_DNA"/>
</dbReference>
<dbReference type="InterPro" id="IPR050204">
    <property type="entry name" value="AraC_XylS_family_regulators"/>
</dbReference>
<evidence type="ECO:0000259" key="4">
    <source>
        <dbReference type="PROSITE" id="PS01124"/>
    </source>
</evidence>
<dbReference type="AlphaFoldDB" id="A0A1G7VJG1"/>
<dbReference type="GO" id="GO:0003700">
    <property type="term" value="F:DNA-binding transcription factor activity"/>
    <property type="evidence" value="ECO:0007669"/>
    <property type="project" value="InterPro"/>
</dbReference>
<dbReference type="Pfam" id="PF12833">
    <property type="entry name" value="HTH_18"/>
    <property type="match status" value="1"/>
</dbReference>
<evidence type="ECO:0000256" key="2">
    <source>
        <dbReference type="ARBA" id="ARBA00023125"/>
    </source>
</evidence>
<dbReference type="OrthoDB" id="635259at2"/>
<organism evidence="5 6">
    <name type="scientific">Dyadobacter soli</name>
    <dbReference type="NCBI Taxonomy" id="659014"/>
    <lineage>
        <taxon>Bacteria</taxon>
        <taxon>Pseudomonadati</taxon>
        <taxon>Bacteroidota</taxon>
        <taxon>Cytophagia</taxon>
        <taxon>Cytophagales</taxon>
        <taxon>Spirosomataceae</taxon>
        <taxon>Dyadobacter</taxon>
    </lineage>
</organism>
<dbReference type="SUPFAM" id="SSF46689">
    <property type="entry name" value="Homeodomain-like"/>
    <property type="match status" value="1"/>
</dbReference>
<sequence length="277" mass="30833">MSFVEYQPAPDLQDHIAAYWVANTAPNTAGAVSGRRVYADGCTDLICNAGQSTAYFYPMAGQGKRIALMPGQLYLGGTMTSYGVLTSEEGCVLTGIRFLPGGFYAWFGNGVAQAVDSVLEFPEQMLRAVMVDESSLEAKLNTWFLDKTTGQDKRACDFLLLRKLMYESQGQVSVQQLARQVNMSIRTLQRLFKKNVGIPPKDFLRIVRFQQVLTHLHAVAAQNDSSINVNESLLGIAFELGYYDHAHLTHEFKKYAGVLPSELSHFYKTRISAGQYF</sequence>
<evidence type="ECO:0000256" key="1">
    <source>
        <dbReference type="ARBA" id="ARBA00023015"/>
    </source>
</evidence>
<dbReference type="Gene3D" id="1.10.10.60">
    <property type="entry name" value="Homeodomain-like"/>
    <property type="match status" value="1"/>
</dbReference>
<dbReference type="InterPro" id="IPR018060">
    <property type="entry name" value="HTH_AraC"/>
</dbReference>
<dbReference type="PANTHER" id="PTHR46796">
    <property type="entry name" value="HTH-TYPE TRANSCRIPTIONAL ACTIVATOR RHAS-RELATED"/>
    <property type="match status" value="1"/>
</dbReference>
<evidence type="ECO:0000256" key="3">
    <source>
        <dbReference type="ARBA" id="ARBA00023163"/>
    </source>
</evidence>
<accession>A0A1G7VJG1</accession>
<evidence type="ECO:0000313" key="6">
    <source>
        <dbReference type="Proteomes" id="UP000198748"/>
    </source>
</evidence>
<dbReference type="SMART" id="SM00342">
    <property type="entry name" value="HTH_ARAC"/>
    <property type="match status" value="1"/>
</dbReference>